<reference evidence="4" key="1">
    <citation type="journal article" date="2021" name="Sci. Rep.">
        <title>Diploid genomic architecture of Nitzschia inconspicua, an elite biomass production diatom.</title>
        <authorList>
            <person name="Oliver A."/>
            <person name="Podell S."/>
            <person name="Pinowska A."/>
            <person name="Traller J.C."/>
            <person name="Smith S.R."/>
            <person name="McClure R."/>
            <person name="Beliaev A."/>
            <person name="Bohutskyi P."/>
            <person name="Hill E.A."/>
            <person name="Rabines A."/>
            <person name="Zheng H."/>
            <person name="Allen L.Z."/>
            <person name="Kuo A."/>
            <person name="Grigoriev I.V."/>
            <person name="Allen A.E."/>
            <person name="Hazlebeck D."/>
            <person name="Allen E.E."/>
        </authorList>
    </citation>
    <scope>NUCLEOTIDE SEQUENCE</scope>
    <source>
        <strain evidence="4">Hildebrandi</strain>
    </source>
</reference>
<sequence length="726" mass="80681">MSFVSSSTAMEHLLSQRRRILGAICRFPSHRRFIFGHDLSIKPPHRGTFFVSQTFSSSTNHGPNHLQHNHHHKDLPLKRESIRGEFGAYQDEYNRSLHDLQGFWKDAARALEWFQEPQTVLQQRYPDNPHIYDWFPDGTLNACYTCLDVHVEKNGRGDQVALIYDSPLAGNKKERYTYREMLDQVSTLAGALQDELGVQPGDRVVLYMPLIPQAIFAMLACARIGAIHSVVFGGFAAQELASRISDSTPKVIITASCGIEPTRVVPYRPILYKALEISNHKVEKVVVVQRHDIQGCELGPLDVDFHDLVSTATPSNAVPVPSTHPQYILYTSGTTGKPKGIVRDTGGHATALKWSMSNFYGMKPGDVFWTASDVGWVVGHSYIAYGPLLHGCTTILYEGKPVGTPDAGAFWRIIEEYNVKSLFTAPTAFRAIKQADPEAELVKQYNVSSLKNIFVAGEHCDPETIHYLEHALPHIPPPIDHWWQTELGWPGVGNSVGLGRVPVRYGSCSMPVCGYDIRVLNDDGIVLPPNTLGSMAIKTPLPPGALQCIYGDEDRMIETYLMKFPGFYVTGDAGFLDEDGYVYMMGRTDDIINTAGHRLSTATMEEILLEHPSVADCAVIPVKDKIKGHLPFGYVVCSKGIQPEAYDRICKDLVEMMRDKLGPVAAFKNVRVVKGLPKTRSGKILRGTMSKIANDEPYNITPTIEDASVFDHLIPAIQESVQEKIV</sequence>
<reference evidence="4" key="2">
    <citation type="submission" date="2021-04" db="EMBL/GenBank/DDBJ databases">
        <authorList>
            <person name="Podell S."/>
        </authorList>
    </citation>
    <scope>NUCLEOTIDE SEQUENCE</scope>
    <source>
        <strain evidence="4">Hildebrandi</strain>
    </source>
</reference>
<dbReference type="GO" id="GO:0050218">
    <property type="term" value="F:propionate-CoA ligase activity"/>
    <property type="evidence" value="ECO:0007669"/>
    <property type="project" value="TreeGrafter"/>
</dbReference>
<organism evidence="4 5">
    <name type="scientific">Nitzschia inconspicua</name>
    <dbReference type="NCBI Taxonomy" id="303405"/>
    <lineage>
        <taxon>Eukaryota</taxon>
        <taxon>Sar</taxon>
        <taxon>Stramenopiles</taxon>
        <taxon>Ochrophyta</taxon>
        <taxon>Bacillariophyta</taxon>
        <taxon>Bacillariophyceae</taxon>
        <taxon>Bacillariophycidae</taxon>
        <taxon>Bacillariales</taxon>
        <taxon>Bacillariaceae</taxon>
        <taxon>Nitzschia</taxon>
    </lineage>
</organism>
<comment type="caution">
    <text evidence="4">The sequence shown here is derived from an EMBL/GenBank/DDBJ whole genome shotgun (WGS) entry which is preliminary data.</text>
</comment>
<dbReference type="PANTHER" id="PTHR43347:SF3">
    <property type="entry name" value="ACYL-COA SYNTHETASE SHORT-CHAIN FAMILY MEMBER 3, MITOCHONDRIAL"/>
    <property type="match status" value="1"/>
</dbReference>
<dbReference type="Pfam" id="PF16177">
    <property type="entry name" value="ACAS_N"/>
    <property type="match status" value="1"/>
</dbReference>
<dbReference type="AlphaFoldDB" id="A0A9K3LFN7"/>
<dbReference type="InterPro" id="IPR032387">
    <property type="entry name" value="ACAS_N"/>
</dbReference>
<evidence type="ECO:0000313" key="5">
    <source>
        <dbReference type="Proteomes" id="UP000693970"/>
    </source>
</evidence>
<dbReference type="InterPro" id="IPR025110">
    <property type="entry name" value="AMP-bd_C"/>
</dbReference>
<keyword evidence="4" id="KW-0436">Ligase</keyword>
<dbReference type="Pfam" id="PF13193">
    <property type="entry name" value="AMP-binding_C"/>
    <property type="match status" value="1"/>
</dbReference>
<dbReference type="Proteomes" id="UP000693970">
    <property type="component" value="Unassembled WGS sequence"/>
</dbReference>
<gene>
    <name evidence="4" type="ORF">IV203_035114</name>
</gene>
<dbReference type="InterPro" id="IPR020845">
    <property type="entry name" value="AMP-binding_CS"/>
</dbReference>
<feature type="domain" description="AMP-dependent synthetase/ligase" evidence="1">
    <location>
        <begin position="154"/>
        <end position="540"/>
    </location>
</feature>
<dbReference type="OrthoDB" id="3352408at2759"/>
<proteinExistence type="predicted"/>
<keyword evidence="5" id="KW-1185">Reference proteome</keyword>
<accession>A0A9K3LFN7</accession>
<dbReference type="PANTHER" id="PTHR43347">
    <property type="entry name" value="ACYL-COA SYNTHETASE"/>
    <property type="match status" value="1"/>
</dbReference>
<feature type="domain" description="AMP-binding enzyme C-terminal" evidence="2">
    <location>
        <begin position="604"/>
        <end position="683"/>
    </location>
</feature>
<protein>
    <submittedName>
        <fullName evidence="4">AMP-dependent synthetase and ligase</fullName>
    </submittedName>
</protein>
<dbReference type="PROSITE" id="PS00455">
    <property type="entry name" value="AMP_BINDING"/>
    <property type="match status" value="1"/>
</dbReference>
<evidence type="ECO:0000259" key="3">
    <source>
        <dbReference type="Pfam" id="PF16177"/>
    </source>
</evidence>
<evidence type="ECO:0000313" key="4">
    <source>
        <dbReference type="EMBL" id="KAG7360016.1"/>
    </source>
</evidence>
<dbReference type="EMBL" id="JAGRRH010000013">
    <property type="protein sequence ID" value="KAG7360016.1"/>
    <property type="molecule type" value="Genomic_DNA"/>
</dbReference>
<evidence type="ECO:0000259" key="2">
    <source>
        <dbReference type="Pfam" id="PF13193"/>
    </source>
</evidence>
<name>A0A9K3LFN7_9STRA</name>
<dbReference type="InterPro" id="IPR000873">
    <property type="entry name" value="AMP-dep_synth/lig_dom"/>
</dbReference>
<evidence type="ECO:0000259" key="1">
    <source>
        <dbReference type="Pfam" id="PF00501"/>
    </source>
</evidence>
<dbReference type="Pfam" id="PF00501">
    <property type="entry name" value="AMP-binding"/>
    <property type="match status" value="1"/>
</dbReference>
<feature type="domain" description="Acetyl-coenzyme A synthetase N-terminal" evidence="3">
    <location>
        <begin position="89"/>
        <end position="146"/>
    </location>
</feature>